<organism evidence="2">
    <name type="scientific">Lygus hesperus</name>
    <name type="common">Western plant bug</name>
    <dbReference type="NCBI Taxonomy" id="30085"/>
    <lineage>
        <taxon>Eukaryota</taxon>
        <taxon>Metazoa</taxon>
        <taxon>Ecdysozoa</taxon>
        <taxon>Arthropoda</taxon>
        <taxon>Hexapoda</taxon>
        <taxon>Insecta</taxon>
        <taxon>Pterygota</taxon>
        <taxon>Neoptera</taxon>
        <taxon>Paraneoptera</taxon>
        <taxon>Hemiptera</taxon>
        <taxon>Heteroptera</taxon>
        <taxon>Panheteroptera</taxon>
        <taxon>Cimicomorpha</taxon>
        <taxon>Miridae</taxon>
        <taxon>Mirini</taxon>
        <taxon>Lygus</taxon>
    </lineage>
</organism>
<accession>A0A0A9XW47</accession>
<evidence type="ECO:0000256" key="1">
    <source>
        <dbReference type="SAM" id="MobiDB-lite"/>
    </source>
</evidence>
<dbReference type="EMBL" id="GBHO01020013">
    <property type="protein sequence ID" value="JAG23591.1"/>
    <property type="molecule type" value="Transcribed_RNA"/>
</dbReference>
<reference evidence="2" key="2">
    <citation type="submission" date="2014-07" db="EMBL/GenBank/DDBJ databases">
        <authorList>
            <person name="Hull J."/>
        </authorList>
    </citation>
    <scope>NUCLEOTIDE SEQUENCE</scope>
</reference>
<protein>
    <submittedName>
        <fullName evidence="2">Uncharacterized protein</fullName>
    </submittedName>
</protein>
<feature type="non-terminal residue" evidence="2">
    <location>
        <position position="1"/>
    </location>
</feature>
<dbReference type="AlphaFoldDB" id="A0A0A9XW47"/>
<name>A0A0A9XW47_LYGHE</name>
<feature type="compositionally biased region" description="Polar residues" evidence="1">
    <location>
        <begin position="28"/>
        <end position="57"/>
    </location>
</feature>
<proteinExistence type="predicted"/>
<feature type="region of interest" description="Disordered" evidence="1">
    <location>
        <begin position="15"/>
        <end position="57"/>
    </location>
</feature>
<feature type="region of interest" description="Disordered" evidence="1">
    <location>
        <begin position="75"/>
        <end position="114"/>
    </location>
</feature>
<feature type="compositionally biased region" description="Low complexity" evidence="1">
    <location>
        <begin position="15"/>
        <end position="26"/>
    </location>
</feature>
<dbReference type="SUPFAM" id="SSF57603">
    <property type="entry name" value="FnI-like domain"/>
    <property type="match status" value="1"/>
</dbReference>
<evidence type="ECO:0000313" key="2">
    <source>
        <dbReference type="EMBL" id="JAG23591.1"/>
    </source>
</evidence>
<gene>
    <name evidence="2" type="ORF">CM83_104918</name>
</gene>
<sequence length="162" mass="17766">LSISSFLDFFLSGGSSDKSSTTTRRTILQPQEQYSSTSTPHVVAPVSSTPSSFDSTEQSYDAEINTIIHKEAQDRNDFNISETDELNGDTVNNVFTPEKDQSLNPSTNKSPPDASMSGLLKLAGCNIYGRIYRIGHIIDELSNPCLECLCTEMGVQCRKQTC</sequence>
<reference evidence="2" key="1">
    <citation type="journal article" date="2014" name="PLoS ONE">
        <title>Transcriptome-Based Identification of ABC Transporters in the Western Tarnished Plant Bug Lygus hesperus.</title>
        <authorList>
            <person name="Hull J.J."/>
            <person name="Chaney K."/>
            <person name="Geib S.M."/>
            <person name="Fabrick J.A."/>
            <person name="Brent C.S."/>
            <person name="Walsh D."/>
            <person name="Lavine L.C."/>
        </authorList>
    </citation>
    <scope>NUCLEOTIDE SEQUENCE</scope>
</reference>